<dbReference type="PANTHER" id="PTHR22767:SF3">
    <property type="entry name" value="N-ALPHA-ACETYLTRANSFERASE 25, NATB AUXILIARY SUBUNIT"/>
    <property type="match status" value="1"/>
</dbReference>
<evidence type="ECO:0000256" key="1">
    <source>
        <dbReference type="ARBA" id="ARBA00006298"/>
    </source>
</evidence>
<proteinExistence type="inferred from homology"/>
<accession>A0A2T2N542</accession>
<keyword evidence="3" id="KW-1185">Reference proteome</keyword>
<dbReference type="Pfam" id="PF09797">
    <property type="entry name" value="NatB_MDM20"/>
    <property type="match status" value="1"/>
</dbReference>
<sequence length="931" mass="108018">MSMNWDKLSKARSNYPRPKDALKEITRQLKKRPNDPYYMAWQAQIHAEISDETPGSYRDGAVLGYVKSTWLSNPIITDVKLLAFIYEIVLDTNALVGGQECRKVWENSAKSIANRAGRLEFYSEWFSCAIQGGDWTGARTAAQHAGRESPRLKKVAHFAMIFALQQESEDPESKNAMQGMLAHRYLTQAFANASKSPDEPTSIQDERDLRFMAQVFSRQGKGAELIDLWRNAPPALATKMEDRAVEFMQLKIKALEDSDEWKEVYAVATQYIEAAVEREHHDEESPTNEPTRSWFLWSKLFEAIEAAGLLKDDMAAKLQSQLDSLPYKGREMDLVRLTMMHEFASTAILEHCKDYWTKYRHLNNCYKDLRQYIARLDQTDQQEFHSYITETTRQLTPSENASEHEQKQWLQAEINVLKFEYLLSIHCAFVPLEETMEQFVLTAIRLYKIGRRIDEESSRDIGTLAVMGLVELNYFDGGGYVEPTIRRACDFRNSRLLLQAGLLALQLAANEPVEQNRPLRMLSTRLHTMLGLPSIAYQQYQKTRTKEMLQDIASYVLLTGISIIHPFEKTGLNGFSPDEELANVIRTIRRMEARTDDFIFSGLKNFSYDQSFDMLDFKDKLRHSLTKHLCMTERRRIARFKGQKVDRALTCNWKEFLNFNDARDTTVLPDFGLIDDVGRSTTDLFWEKGLPGFDWFFMRWHKIEFLCDEIYEEHQDPRIKRTLSKYRMWTVEDAKKLISWCQPFEYELQDVWRSLSFFSEMLRQETPSRRMGEVCTETAATLGPANYHFPMAISFEEKSAENDFIMPYESGLMAFFTHLELLRATWRMCTKMRAELKKNPAKWKRSLSVENVALLERAAETMYENIMRLAKDFIAVLRQRGRRSIVAQATWGPTGKALQELISDEHLEGYAQDYVDSAIDALEGVLKVKLK</sequence>
<dbReference type="STRING" id="1448308.A0A2T2N542"/>
<reference evidence="2 3" key="1">
    <citation type="journal article" date="2018" name="Front. Microbiol.">
        <title>Genome-Wide Analysis of Corynespora cassiicola Leaf Fall Disease Putative Effectors.</title>
        <authorList>
            <person name="Lopez D."/>
            <person name="Ribeiro S."/>
            <person name="Label P."/>
            <person name="Fumanal B."/>
            <person name="Venisse J.S."/>
            <person name="Kohler A."/>
            <person name="de Oliveira R.R."/>
            <person name="Labutti K."/>
            <person name="Lipzen A."/>
            <person name="Lail K."/>
            <person name="Bauer D."/>
            <person name="Ohm R.A."/>
            <person name="Barry K.W."/>
            <person name="Spatafora J."/>
            <person name="Grigoriev I.V."/>
            <person name="Martin F.M."/>
            <person name="Pujade-Renaud V."/>
        </authorList>
    </citation>
    <scope>NUCLEOTIDE SEQUENCE [LARGE SCALE GENOMIC DNA]</scope>
    <source>
        <strain evidence="2 3">Philippines</strain>
    </source>
</reference>
<evidence type="ECO:0000313" key="2">
    <source>
        <dbReference type="EMBL" id="PSN60565.1"/>
    </source>
</evidence>
<organism evidence="2 3">
    <name type="scientific">Corynespora cassiicola Philippines</name>
    <dbReference type="NCBI Taxonomy" id="1448308"/>
    <lineage>
        <taxon>Eukaryota</taxon>
        <taxon>Fungi</taxon>
        <taxon>Dikarya</taxon>
        <taxon>Ascomycota</taxon>
        <taxon>Pezizomycotina</taxon>
        <taxon>Dothideomycetes</taxon>
        <taxon>Pleosporomycetidae</taxon>
        <taxon>Pleosporales</taxon>
        <taxon>Corynesporascaceae</taxon>
        <taxon>Corynespora</taxon>
    </lineage>
</organism>
<protein>
    <submittedName>
        <fullName evidence="2">Uncharacterized protein</fullName>
    </submittedName>
</protein>
<dbReference type="EMBL" id="KZ678148">
    <property type="protein sequence ID" value="PSN60565.1"/>
    <property type="molecule type" value="Genomic_DNA"/>
</dbReference>
<evidence type="ECO:0000313" key="3">
    <source>
        <dbReference type="Proteomes" id="UP000240883"/>
    </source>
</evidence>
<dbReference type="GO" id="GO:0031416">
    <property type="term" value="C:NatB complex"/>
    <property type="evidence" value="ECO:0007669"/>
    <property type="project" value="TreeGrafter"/>
</dbReference>
<comment type="similarity">
    <text evidence="1">Belongs to the MDM20/NAA25 family.</text>
</comment>
<name>A0A2T2N542_CORCC</name>
<dbReference type="InterPro" id="IPR019183">
    <property type="entry name" value="NAA25_NatB_aux_su"/>
</dbReference>
<dbReference type="Proteomes" id="UP000240883">
    <property type="component" value="Unassembled WGS sequence"/>
</dbReference>
<dbReference type="AlphaFoldDB" id="A0A2T2N542"/>
<dbReference type="OrthoDB" id="24670at2759"/>
<gene>
    <name evidence="2" type="ORF">BS50DRAFT_203781</name>
</gene>
<dbReference type="PANTHER" id="PTHR22767">
    <property type="entry name" value="N-TERMINAL ACETYLTRANSFERASE-RELATED"/>
    <property type="match status" value="1"/>
</dbReference>